<accession>A0ABN2ZJI8</accession>
<feature type="compositionally biased region" description="Polar residues" evidence="1">
    <location>
        <begin position="34"/>
        <end position="48"/>
    </location>
</feature>
<sequence length="221" mass="23206">MKLTLALAVLLLVAACGTDTADTVTDPATDPADSRSTAATPGAVSTGSIPPWVHGEVSTRTLATVMDTGDPELCLGPVAESYPPQCRGIPLKGWDWADQHGRFETSGDVRWGLFKVTGTFDGTTMTVSGAIPEEVYDALRDPERPEEPLPSGDAGLAGPQQQEIQRKVEAHPLPGTLSVYATPAAVVVEVVHDDGSLQEQVDAAYGAGVVEVRSMLVPVIY</sequence>
<feature type="compositionally biased region" description="Low complexity" evidence="1">
    <location>
        <begin position="22"/>
        <end position="31"/>
    </location>
</feature>
<protein>
    <recommendedName>
        <fullName evidence="5">DUF3558 domain-containing protein</fullName>
    </recommendedName>
</protein>
<evidence type="ECO:0000313" key="4">
    <source>
        <dbReference type="Proteomes" id="UP001501771"/>
    </source>
</evidence>
<evidence type="ECO:0000256" key="1">
    <source>
        <dbReference type="SAM" id="MobiDB-lite"/>
    </source>
</evidence>
<evidence type="ECO:0000313" key="3">
    <source>
        <dbReference type="EMBL" id="GAA2143160.1"/>
    </source>
</evidence>
<dbReference type="Proteomes" id="UP001501771">
    <property type="component" value="Unassembled WGS sequence"/>
</dbReference>
<name>A0ABN2ZJI8_9ACTN</name>
<proteinExistence type="predicted"/>
<gene>
    <name evidence="3" type="ORF">GCM10009844_15270</name>
</gene>
<feature type="region of interest" description="Disordered" evidence="1">
    <location>
        <begin position="22"/>
        <end position="52"/>
    </location>
</feature>
<keyword evidence="4" id="KW-1185">Reference proteome</keyword>
<evidence type="ECO:0008006" key="5">
    <source>
        <dbReference type="Google" id="ProtNLM"/>
    </source>
</evidence>
<evidence type="ECO:0000256" key="2">
    <source>
        <dbReference type="SAM" id="SignalP"/>
    </source>
</evidence>
<feature type="region of interest" description="Disordered" evidence="1">
    <location>
        <begin position="142"/>
        <end position="162"/>
    </location>
</feature>
<dbReference type="PROSITE" id="PS51257">
    <property type="entry name" value="PROKAR_LIPOPROTEIN"/>
    <property type="match status" value="1"/>
</dbReference>
<keyword evidence="2" id="KW-0732">Signal</keyword>
<feature type="signal peptide" evidence="2">
    <location>
        <begin position="1"/>
        <end position="21"/>
    </location>
</feature>
<dbReference type="RefSeq" id="WP_344149728.1">
    <property type="nucleotide sequence ID" value="NZ_BAAAQR010000003.1"/>
</dbReference>
<organism evidence="3 4">
    <name type="scientific">Nocardioides koreensis</name>
    <dbReference type="NCBI Taxonomy" id="433651"/>
    <lineage>
        <taxon>Bacteria</taxon>
        <taxon>Bacillati</taxon>
        <taxon>Actinomycetota</taxon>
        <taxon>Actinomycetes</taxon>
        <taxon>Propionibacteriales</taxon>
        <taxon>Nocardioidaceae</taxon>
        <taxon>Nocardioides</taxon>
    </lineage>
</organism>
<feature type="chain" id="PRO_5045161218" description="DUF3558 domain-containing protein" evidence="2">
    <location>
        <begin position="22"/>
        <end position="221"/>
    </location>
</feature>
<comment type="caution">
    <text evidence="3">The sequence shown here is derived from an EMBL/GenBank/DDBJ whole genome shotgun (WGS) entry which is preliminary data.</text>
</comment>
<dbReference type="EMBL" id="BAAAQR010000003">
    <property type="protein sequence ID" value="GAA2143160.1"/>
    <property type="molecule type" value="Genomic_DNA"/>
</dbReference>
<reference evidence="3 4" key="1">
    <citation type="journal article" date="2019" name="Int. J. Syst. Evol. Microbiol.">
        <title>The Global Catalogue of Microorganisms (GCM) 10K type strain sequencing project: providing services to taxonomists for standard genome sequencing and annotation.</title>
        <authorList>
            <consortium name="The Broad Institute Genomics Platform"/>
            <consortium name="The Broad Institute Genome Sequencing Center for Infectious Disease"/>
            <person name="Wu L."/>
            <person name="Ma J."/>
        </authorList>
    </citation>
    <scope>NUCLEOTIDE SEQUENCE [LARGE SCALE GENOMIC DNA]</scope>
    <source>
        <strain evidence="3 4">JCM 16022</strain>
    </source>
</reference>